<proteinExistence type="predicted"/>
<comment type="caution">
    <text evidence="1">The sequence shown here is derived from an EMBL/GenBank/DDBJ whole genome shotgun (WGS) entry which is preliminary data.</text>
</comment>
<evidence type="ECO:0000313" key="2">
    <source>
        <dbReference type="Proteomes" id="UP000823928"/>
    </source>
</evidence>
<evidence type="ECO:0000313" key="1">
    <source>
        <dbReference type="EMBL" id="HIS36265.1"/>
    </source>
</evidence>
<gene>
    <name evidence="1" type="ORF">IAC10_06500</name>
</gene>
<reference evidence="1" key="2">
    <citation type="journal article" date="2021" name="PeerJ">
        <title>Extensive microbial diversity within the chicken gut microbiome revealed by metagenomics and culture.</title>
        <authorList>
            <person name="Gilroy R."/>
            <person name="Ravi A."/>
            <person name="Getino M."/>
            <person name="Pursley I."/>
            <person name="Horton D.L."/>
            <person name="Alikhan N.F."/>
            <person name="Baker D."/>
            <person name="Gharbi K."/>
            <person name="Hall N."/>
            <person name="Watson M."/>
            <person name="Adriaenssens E.M."/>
            <person name="Foster-Nyarko E."/>
            <person name="Jarju S."/>
            <person name="Secka A."/>
            <person name="Antonio M."/>
            <person name="Oren A."/>
            <person name="Chaudhuri R.R."/>
            <person name="La Ragione R."/>
            <person name="Hildebrand F."/>
            <person name="Pallen M.J."/>
        </authorList>
    </citation>
    <scope>NUCLEOTIDE SEQUENCE</scope>
    <source>
        <strain evidence="1">6276</strain>
    </source>
</reference>
<sequence>MKKYYVWEVWTGDGKYIGFFLENEKDHADMFARAYNGKVVKAVRYTEV</sequence>
<name>A0A9D1EYJ2_9BACT</name>
<accession>A0A9D1EYJ2</accession>
<organism evidence="1 2">
    <name type="scientific">Candidatus Scatousia excrementigallinarum</name>
    <dbReference type="NCBI Taxonomy" id="2840935"/>
    <lineage>
        <taxon>Bacteria</taxon>
        <taxon>Candidatus Scatousia</taxon>
    </lineage>
</organism>
<dbReference type="EMBL" id="DVIU01000128">
    <property type="protein sequence ID" value="HIS36265.1"/>
    <property type="molecule type" value="Genomic_DNA"/>
</dbReference>
<reference evidence="1" key="1">
    <citation type="submission" date="2020-10" db="EMBL/GenBank/DDBJ databases">
        <authorList>
            <person name="Gilroy R."/>
        </authorList>
    </citation>
    <scope>NUCLEOTIDE SEQUENCE</scope>
    <source>
        <strain evidence="1">6276</strain>
    </source>
</reference>
<protein>
    <submittedName>
        <fullName evidence="1">Uncharacterized protein</fullName>
    </submittedName>
</protein>
<dbReference type="Proteomes" id="UP000823928">
    <property type="component" value="Unassembled WGS sequence"/>
</dbReference>
<dbReference type="AlphaFoldDB" id="A0A9D1EYJ2"/>